<dbReference type="AlphaFoldDB" id="A0A4Y2J924"/>
<evidence type="ECO:0000313" key="2">
    <source>
        <dbReference type="Proteomes" id="UP000499080"/>
    </source>
</evidence>
<organism evidence="1 2">
    <name type="scientific">Araneus ventricosus</name>
    <name type="common">Orbweaver spider</name>
    <name type="synonym">Epeira ventricosa</name>
    <dbReference type="NCBI Taxonomy" id="182803"/>
    <lineage>
        <taxon>Eukaryota</taxon>
        <taxon>Metazoa</taxon>
        <taxon>Ecdysozoa</taxon>
        <taxon>Arthropoda</taxon>
        <taxon>Chelicerata</taxon>
        <taxon>Arachnida</taxon>
        <taxon>Araneae</taxon>
        <taxon>Araneomorphae</taxon>
        <taxon>Entelegynae</taxon>
        <taxon>Araneoidea</taxon>
        <taxon>Araneidae</taxon>
        <taxon>Araneus</taxon>
    </lineage>
</organism>
<dbReference type="SUPFAM" id="SSF56219">
    <property type="entry name" value="DNase I-like"/>
    <property type="match status" value="1"/>
</dbReference>
<gene>
    <name evidence="1" type="ORF">AVEN_234187_1</name>
</gene>
<dbReference type="EMBL" id="BGPR01003339">
    <property type="protein sequence ID" value="GBM86791.1"/>
    <property type="molecule type" value="Genomic_DNA"/>
</dbReference>
<name>A0A4Y2J924_ARAVE</name>
<evidence type="ECO:0000313" key="1">
    <source>
        <dbReference type="EMBL" id="GBM86791.1"/>
    </source>
</evidence>
<protein>
    <recommendedName>
        <fullName evidence="3">Endonuclease/exonuclease/phosphatase domain-containing protein</fullName>
    </recommendedName>
</protein>
<dbReference type="Proteomes" id="UP000499080">
    <property type="component" value="Unassembled WGS sequence"/>
</dbReference>
<dbReference type="Gene3D" id="3.60.10.10">
    <property type="entry name" value="Endonuclease/exonuclease/phosphatase"/>
    <property type="match status" value="1"/>
</dbReference>
<comment type="caution">
    <text evidence="1">The sequence shown here is derived from an EMBL/GenBank/DDBJ whole genome shotgun (WGS) entry which is preliminary data.</text>
</comment>
<keyword evidence="2" id="KW-1185">Reference proteome</keyword>
<sequence>MLLKAALQHLPDLLLVQEPHVKDRKIAGISKCLKSWLSKSGKADIIALPTCSTPVVLSAKENTMDIKITKNSNAFRIISSYSSPYANFREILEELTDLTTNINGVVYLIGGDFNAHNQ</sequence>
<accession>A0A4Y2J924</accession>
<proteinExistence type="predicted"/>
<dbReference type="OrthoDB" id="6437038at2759"/>
<evidence type="ECO:0008006" key="3">
    <source>
        <dbReference type="Google" id="ProtNLM"/>
    </source>
</evidence>
<dbReference type="InterPro" id="IPR036691">
    <property type="entry name" value="Endo/exonu/phosph_ase_sf"/>
</dbReference>
<reference evidence="1 2" key="1">
    <citation type="journal article" date="2019" name="Sci. Rep.">
        <title>Orb-weaving spider Araneus ventricosus genome elucidates the spidroin gene catalogue.</title>
        <authorList>
            <person name="Kono N."/>
            <person name="Nakamura H."/>
            <person name="Ohtoshi R."/>
            <person name="Moran D.A.P."/>
            <person name="Shinohara A."/>
            <person name="Yoshida Y."/>
            <person name="Fujiwara M."/>
            <person name="Mori M."/>
            <person name="Tomita M."/>
            <person name="Arakawa K."/>
        </authorList>
    </citation>
    <scope>NUCLEOTIDE SEQUENCE [LARGE SCALE GENOMIC DNA]</scope>
</reference>